<keyword evidence="10" id="KW-1185">Reference proteome</keyword>
<dbReference type="Gene3D" id="2.170.270.10">
    <property type="entry name" value="SET domain"/>
    <property type="match status" value="1"/>
</dbReference>
<evidence type="ECO:0000256" key="5">
    <source>
        <dbReference type="ARBA" id="ARBA00023163"/>
    </source>
</evidence>
<reference evidence="9 10" key="1">
    <citation type="submission" date="2023-05" db="EMBL/GenBank/DDBJ databases">
        <title>A 100% complete, gapless, phased diploid assembly of the Scenedesmus obliquus UTEX 3031 genome.</title>
        <authorList>
            <person name="Biondi T.C."/>
            <person name="Hanschen E.R."/>
            <person name="Kwon T."/>
            <person name="Eng W."/>
            <person name="Kruse C.P.S."/>
            <person name="Koehler S.I."/>
            <person name="Kunde Y."/>
            <person name="Gleasner C.D."/>
            <person name="You Mak K.T."/>
            <person name="Polle J."/>
            <person name="Hovde B.T."/>
            <person name="Starkenburg S.R."/>
        </authorList>
    </citation>
    <scope>NUCLEOTIDE SEQUENCE [LARGE SCALE GENOMIC DNA]</scope>
    <source>
        <strain evidence="9 10">DOE0152z</strain>
    </source>
</reference>
<feature type="domain" description="SET" evidence="7">
    <location>
        <begin position="1"/>
        <end position="135"/>
    </location>
</feature>
<feature type="domain" description="Post-SET" evidence="8">
    <location>
        <begin position="159"/>
        <end position="174"/>
    </location>
</feature>
<keyword evidence="4" id="KW-0805">Transcription regulation</keyword>
<dbReference type="EMBL" id="CP126208">
    <property type="protein sequence ID" value="WIA09582.1"/>
    <property type="molecule type" value="Genomic_DNA"/>
</dbReference>
<keyword evidence="2" id="KW-0808">Transferase</keyword>
<name>A0ABY8TKR7_TETOB</name>
<dbReference type="Pfam" id="PF00856">
    <property type="entry name" value="SET"/>
    <property type="match status" value="1"/>
</dbReference>
<evidence type="ECO:0000313" key="10">
    <source>
        <dbReference type="Proteomes" id="UP001244341"/>
    </source>
</evidence>
<dbReference type="SUPFAM" id="SSF82199">
    <property type="entry name" value="SET domain"/>
    <property type="match status" value="1"/>
</dbReference>
<evidence type="ECO:0000256" key="1">
    <source>
        <dbReference type="ARBA" id="ARBA00022603"/>
    </source>
</evidence>
<proteinExistence type="predicted"/>
<evidence type="ECO:0000256" key="4">
    <source>
        <dbReference type="ARBA" id="ARBA00023015"/>
    </source>
</evidence>
<dbReference type="PROSITE" id="PS50868">
    <property type="entry name" value="POST_SET"/>
    <property type="match status" value="1"/>
</dbReference>
<dbReference type="PANTHER" id="PTHR45838">
    <property type="entry name" value="HISTONE-LYSINE-N-METHYLTRANSFERASE 2 KMT2 FAMILY MEMBER"/>
    <property type="match status" value="1"/>
</dbReference>
<dbReference type="PROSITE" id="PS50280">
    <property type="entry name" value="SET"/>
    <property type="match status" value="1"/>
</dbReference>
<evidence type="ECO:0000256" key="6">
    <source>
        <dbReference type="SAM" id="MobiDB-lite"/>
    </source>
</evidence>
<dbReference type="SMART" id="SM00317">
    <property type="entry name" value="SET"/>
    <property type="match status" value="1"/>
</dbReference>
<evidence type="ECO:0008006" key="11">
    <source>
        <dbReference type="Google" id="ProtNLM"/>
    </source>
</evidence>
<keyword evidence="5" id="KW-0804">Transcription</keyword>
<keyword evidence="1" id="KW-0489">Methyltransferase</keyword>
<organism evidence="9 10">
    <name type="scientific">Tetradesmus obliquus</name>
    <name type="common">Green alga</name>
    <name type="synonym">Acutodesmus obliquus</name>
    <dbReference type="NCBI Taxonomy" id="3088"/>
    <lineage>
        <taxon>Eukaryota</taxon>
        <taxon>Viridiplantae</taxon>
        <taxon>Chlorophyta</taxon>
        <taxon>core chlorophytes</taxon>
        <taxon>Chlorophyceae</taxon>
        <taxon>CS clade</taxon>
        <taxon>Sphaeropleales</taxon>
        <taxon>Scenedesmaceae</taxon>
        <taxon>Tetradesmus</taxon>
    </lineage>
</organism>
<feature type="compositionally biased region" description="Low complexity" evidence="6">
    <location>
        <begin position="27"/>
        <end position="40"/>
    </location>
</feature>
<dbReference type="Proteomes" id="UP001244341">
    <property type="component" value="Chromosome 1b"/>
</dbReference>
<evidence type="ECO:0000256" key="3">
    <source>
        <dbReference type="ARBA" id="ARBA00022691"/>
    </source>
</evidence>
<dbReference type="PANTHER" id="PTHR45838:SF4">
    <property type="entry name" value="HISTONE-LYSINE N-METHYLTRANSFERASE TRITHORAX"/>
    <property type="match status" value="1"/>
</dbReference>
<keyword evidence="3" id="KW-0949">S-adenosyl-L-methionine</keyword>
<evidence type="ECO:0000313" key="9">
    <source>
        <dbReference type="EMBL" id="WIA09582.1"/>
    </source>
</evidence>
<dbReference type="InterPro" id="IPR003616">
    <property type="entry name" value="Post-SET_dom"/>
</dbReference>
<evidence type="ECO:0000256" key="2">
    <source>
        <dbReference type="ARBA" id="ARBA00022679"/>
    </source>
</evidence>
<accession>A0ABY8TKR7</accession>
<sequence length="174" mass="17903">MPPQQQEQQQQQQQQQQQEDAEEQGTEARPAVAAAAATAAAAAEETRGVVAAAAAACADAADAAADAAAAEKQPRTLDATRRGSIARFINHSCMPNCEARSWMVGSSGSSSSSRHVVICAARDIAPGEELTYDYNLSSPVSQAGSAALLPAAAAAAGLELLPCRCGSSNCRRYL</sequence>
<evidence type="ECO:0000259" key="7">
    <source>
        <dbReference type="PROSITE" id="PS50280"/>
    </source>
</evidence>
<protein>
    <recommendedName>
        <fullName evidence="11">SET domain-containing protein</fullName>
    </recommendedName>
</protein>
<feature type="compositionally biased region" description="Low complexity" evidence="6">
    <location>
        <begin position="1"/>
        <end position="18"/>
    </location>
</feature>
<dbReference type="InterPro" id="IPR046341">
    <property type="entry name" value="SET_dom_sf"/>
</dbReference>
<dbReference type="InterPro" id="IPR001214">
    <property type="entry name" value="SET_dom"/>
</dbReference>
<evidence type="ECO:0000259" key="8">
    <source>
        <dbReference type="PROSITE" id="PS50868"/>
    </source>
</evidence>
<gene>
    <name evidence="9" type="ORF">OEZ85_008974</name>
</gene>
<feature type="region of interest" description="Disordered" evidence="6">
    <location>
        <begin position="1"/>
        <end position="40"/>
    </location>
</feature>